<evidence type="ECO:0000313" key="2">
    <source>
        <dbReference type="Proteomes" id="UP000824540"/>
    </source>
</evidence>
<dbReference type="Proteomes" id="UP000824540">
    <property type="component" value="Unassembled WGS sequence"/>
</dbReference>
<protein>
    <recommendedName>
        <fullName evidence="3">Protein kinase domain-containing protein</fullName>
    </recommendedName>
</protein>
<proteinExistence type="predicted"/>
<dbReference type="EMBL" id="JAFBMS010000046">
    <property type="protein sequence ID" value="KAG9340065.1"/>
    <property type="molecule type" value="Genomic_DNA"/>
</dbReference>
<accession>A0A8T2NI56</accession>
<evidence type="ECO:0000313" key="1">
    <source>
        <dbReference type="EMBL" id="KAG9340065.1"/>
    </source>
</evidence>
<name>A0A8T2NI56_9TELE</name>
<evidence type="ECO:0008006" key="3">
    <source>
        <dbReference type="Google" id="ProtNLM"/>
    </source>
</evidence>
<organism evidence="1 2">
    <name type="scientific">Albula glossodonta</name>
    <name type="common">roundjaw bonefish</name>
    <dbReference type="NCBI Taxonomy" id="121402"/>
    <lineage>
        <taxon>Eukaryota</taxon>
        <taxon>Metazoa</taxon>
        <taxon>Chordata</taxon>
        <taxon>Craniata</taxon>
        <taxon>Vertebrata</taxon>
        <taxon>Euteleostomi</taxon>
        <taxon>Actinopterygii</taxon>
        <taxon>Neopterygii</taxon>
        <taxon>Teleostei</taxon>
        <taxon>Albuliformes</taxon>
        <taxon>Albulidae</taxon>
        <taxon>Albula</taxon>
    </lineage>
</organism>
<gene>
    <name evidence="1" type="ORF">JZ751_021985</name>
</gene>
<comment type="caution">
    <text evidence="1">The sequence shown here is derived from an EMBL/GenBank/DDBJ whole genome shotgun (WGS) entry which is preliminary data.</text>
</comment>
<keyword evidence="2" id="KW-1185">Reference proteome</keyword>
<dbReference type="AlphaFoldDB" id="A0A8T2NI56"/>
<sequence>MKPFCVSYCAALISDGSDQPAVMHCGKWSISDPGRSLLWSDLWSLGITAIEMAEGAPRKYGMAQLGTV</sequence>
<reference evidence="1" key="1">
    <citation type="thesis" date="2021" institute="BYU ScholarsArchive" country="Provo, UT, USA">
        <title>Applications of and Algorithms for Genome Assembly and Genomic Analyses with an Emphasis on Marine Teleosts.</title>
        <authorList>
            <person name="Pickett B.D."/>
        </authorList>
    </citation>
    <scope>NUCLEOTIDE SEQUENCE</scope>
    <source>
        <strain evidence="1">HI-2016</strain>
    </source>
</reference>